<keyword evidence="4" id="KW-1185">Reference proteome</keyword>
<dbReference type="AlphaFoldDB" id="A0A9E9M0F8"/>
<dbReference type="InterPro" id="IPR014048">
    <property type="entry name" value="MethylDNA_cys_MeTrfase_DNA-bd"/>
</dbReference>
<dbReference type="PANTHER" id="PTHR10815:SF13">
    <property type="entry name" value="METHYLATED-DNA--PROTEIN-CYSTEINE METHYLTRANSFERASE"/>
    <property type="match status" value="1"/>
</dbReference>
<dbReference type="InterPro" id="IPR036631">
    <property type="entry name" value="MGMT_N_sf"/>
</dbReference>
<evidence type="ECO:0000259" key="2">
    <source>
        <dbReference type="Pfam" id="PF01035"/>
    </source>
</evidence>
<dbReference type="PANTHER" id="PTHR10815">
    <property type="entry name" value="METHYLATED-DNA--PROTEIN-CYSTEINE METHYLTRANSFERASE"/>
    <property type="match status" value="1"/>
</dbReference>
<gene>
    <name evidence="3" type="ORF">NB640_04815</name>
</gene>
<sequence length="169" mass="18390">MKKESDHIVNPDSFSAIVSAPFGAVGFVSDGEKVSRLSFLPGYIGEKTAMDKFAGEVSRQLAAYLADSAFTLDFPVARTGTDFQWRVWQEMRNIPVGQTRTYGEVAKRIQSAARAVGGACAINPLILYYPCHRIVAANGIGGFSGETASDSAFLNIKRWLLRHEGVLTN</sequence>
<accession>A0A9E9M0F8</accession>
<dbReference type="NCBIfam" id="TIGR00589">
    <property type="entry name" value="ogt"/>
    <property type="match status" value="1"/>
</dbReference>
<protein>
    <submittedName>
        <fullName evidence="3">Methylated-DNA--[protein]-cysteine S-methyltransferase</fullName>
    </submittedName>
</protein>
<evidence type="ECO:0000256" key="1">
    <source>
        <dbReference type="ARBA" id="ARBA00022763"/>
    </source>
</evidence>
<dbReference type="GO" id="GO:0003908">
    <property type="term" value="F:methylated-DNA-[protein]-cysteine S-methyltransferase activity"/>
    <property type="evidence" value="ECO:0007669"/>
    <property type="project" value="InterPro"/>
</dbReference>
<evidence type="ECO:0000313" key="3">
    <source>
        <dbReference type="EMBL" id="WAW10960.1"/>
    </source>
</evidence>
<name>A0A9E9M0F8_9BURK</name>
<keyword evidence="1" id="KW-0227">DNA damage</keyword>
<dbReference type="SUPFAM" id="SSF46767">
    <property type="entry name" value="Methylated DNA-protein cysteine methyltransferase, C-terminal domain"/>
    <property type="match status" value="1"/>
</dbReference>
<organism evidence="3 4">
    <name type="scientific">Oxalobacter vibrioformis</name>
    <dbReference type="NCBI Taxonomy" id="933080"/>
    <lineage>
        <taxon>Bacteria</taxon>
        <taxon>Pseudomonadati</taxon>
        <taxon>Pseudomonadota</taxon>
        <taxon>Betaproteobacteria</taxon>
        <taxon>Burkholderiales</taxon>
        <taxon>Oxalobacteraceae</taxon>
        <taxon>Oxalobacter</taxon>
    </lineage>
</organism>
<dbReference type="RefSeq" id="WP_269310038.1">
    <property type="nucleotide sequence ID" value="NZ_CP098242.1"/>
</dbReference>
<dbReference type="Pfam" id="PF01035">
    <property type="entry name" value="DNA_binding_1"/>
    <property type="match status" value="1"/>
</dbReference>
<dbReference type="KEGG" id="ovb:NB640_04815"/>
<dbReference type="Gene3D" id="1.10.10.10">
    <property type="entry name" value="Winged helix-like DNA-binding domain superfamily/Winged helix DNA-binding domain"/>
    <property type="match status" value="1"/>
</dbReference>
<proteinExistence type="predicted"/>
<dbReference type="Proteomes" id="UP001156215">
    <property type="component" value="Chromosome"/>
</dbReference>
<dbReference type="GO" id="GO:0006281">
    <property type="term" value="P:DNA repair"/>
    <property type="evidence" value="ECO:0007669"/>
    <property type="project" value="InterPro"/>
</dbReference>
<dbReference type="CDD" id="cd06445">
    <property type="entry name" value="ATase"/>
    <property type="match status" value="1"/>
</dbReference>
<evidence type="ECO:0000313" key="4">
    <source>
        <dbReference type="Proteomes" id="UP001156215"/>
    </source>
</evidence>
<dbReference type="EMBL" id="CP098242">
    <property type="protein sequence ID" value="WAW10960.1"/>
    <property type="molecule type" value="Genomic_DNA"/>
</dbReference>
<dbReference type="SUPFAM" id="SSF53155">
    <property type="entry name" value="Methylated DNA-protein cysteine methyltransferase domain"/>
    <property type="match status" value="1"/>
</dbReference>
<dbReference type="InterPro" id="IPR036217">
    <property type="entry name" value="MethylDNA_cys_MeTrfase_DNAb"/>
</dbReference>
<dbReference type="InterPro" id="IPR036388">
    <property type="entry name" value="WH-like_DNA-bd_sf"/>
</dbReference>
<reference evidence="3" key="1">
    <citation type="journal article" date="2022" name="Front. Microbiol.">
        <title>New perspectives on an old grouping: The genomic and phenotypic variability of Oxalobacter formigenes and the implications for calcium oxalate stone prevention.</title>
        <authorList>
            <person name="Chmiel J.A."/>
            <person name="Carr C."/>
            <person name="Stuivenberg G.A."/>
            <person name="Venema R."/>
            <person name="Chanyi R.M."/>
            <person name="Al K.F."/>
            <person name="Giguere D."/>
            <person name="Say H."/>
            <person name="Akouris P.P."/>
            <person name="Dominguez Romero S.A."/>
            <person name="Kwong A."/>
            <person name="Tai V."/>
            <person name="Koval S.F."/>
            <person name="Razvi H."/>
            <person name="Bjazevic J."/>
            <person name="Burton J.P."/>
        </authorList>
    </citation>
    <scope>NUCLEOTIDE SEQUENCE</scope>
    <source>
        <strain evidence="3">WoOx3</strain>
    </source>
</reference>
<feature type="domain" description="Methylated-DNA-[protein]-cysteine S-methyltransferase DNA binding" evidence="2">
    <location>
        <begin position="82"/>
        <end position="166"/>
    </location>
</feature>